<reference evidence="8" key="1">
    <citation type="submission" date="2025-08" db="UniProtKB">
        <authorList>
            <consortium name="RefSeq"/>
        </authorList>
    </citation>
    <scope>IDENTIFICATION</scope>
    <source>
        <tissue evidence="8">Muscle</tissue>
    </source>
</reference>
<keyword evidence="5" id="KW-0325">Glycoprotein</keyword>
<dbReference type="InterPro" id="IPR004911">
    <property type="entry name" value="Interferon-induced_GILT"/>
</dbReference>
<dbReference type="Proteomes" id="UP000694941">
    <property type="component" value="Unplaced"/>
</dbReference>
<evidence type="ECO:0000256" key="6">
    <source>
        <dbReference type="SAM" id="SignalP"/>
    </source>
</evidence>
<keyword evidence="7" id="KW-1185">Reference proteome</keyword>
<feature type="signal peptide" evidence="6">
    <location>
        <begin position="1"/>
        <end position="23"/>
    </location>
</feature>
<organism evidence="7 8">
    <name type="scientific">Limulus polyphemus</name>
    <name type="common">Atlantic horseshoe crab</name>
    <dbReference type="NCBI Taxonomy" id="6850"/>
    <lineage>
        <taxon>Eukaryota</taxon>
        <taxon>Metazoa</taxon>
        <taxon>Ecdysozoa</taxon>
        <taxon>Arthropoda</taxon>
        <taxon>Chelicerata</taxon>
        <taxon>Merostomata</taxon>
        <taxon>Xiphosura</taxon>
        <taxon>Limulidae</taxon>
        <taxon>Limulus</taxon>
    </lineage>
</organism>
<evidence type="ECO:0000256" key="4">
    <source>
        <dbReference type="ARBA" id="ARBA00022729"/>
    </source>
</evidence>
<proteinExistence type="inferred from homology"/>
<evidence type="ECO:0000256" key="5">
    <source>
        <dbReference type="ARBA" id="ARBA00023180"/>
    </source>
</evidence>
<keyword evidence="3" id="KW-0964">Secreted</keyword>
<feature type="chain" id="PRO_5046883878" evidence="6">
    <location>
        <begin position="24"/>
        <end position="217"/>
    </location>
</feature>
<protein>
    <submittedName>
        <fullName evidence="8">GILT-like protein 1</fullName>
    </submittedName>
</protein>
<evidence type="ECO:0000313" key="7">
    <source>
        <dbReference type="Proteomes" id="UP000694941"/>
    </source>
</evidence>
<sequence length="217" mass="24728">MMGLLTLLSRFLMATLVAQYVGAKTYEPVMVSVYYEALCPDSIDFVLEQLWPTYKKIPKIIQLDLVPHGKARTRMLNDGTWFFSCQHGENECYGNLVQTCAIQLLNNTDQSLSFIHCAMSSPHPNSAGPKCADKLKLAYEPISKCVNSEQGNKWQHKMAEKTDKQKLLHDFVPRIVINGEYSRKNQNKALYDFTGLVCKTYRGPKPEECHETKDDDL</sequence>
<evidence type="ECO:0000256" key="2">
    <source>
        <dbReference type="ARBA" id="ARBA00005679"/>
    </source>
</evidence>
<dbReference type="PANTHER" id="PTHR13234:SF8">
    <property type="entry name" value="GAMMA-INTERFERON-INDUCIBLE LYSOSOMAL THIOL REDUCTASE"/>
    <property type="match status" value="1"/>
</dbReference>
<comment type="similarity">
    <text evidence="2">Belongs to the GILT family.</text>
</comment>
<evidence type="ECO:0000256" key="3">
    <source>
        <dbReference type="ARBA" id="ARBA00022525"/>
    </source>
</evidence>
<dbReference type="Pfam" id="PF03227">
    <property type="entry name" value="GILT"/>
    <property type="match status" value="1"/>
</dbReference>
<gene>
    <name evidence="8" type="primary">LOC106458458</name>
</gene>
<name>A0ABM1B2F6_LIMPO</name>
<comment type="subcellular location">
    <subcellularLocation>
        <location evidence="1">Secreted</location>
    </subcellularLocation>
</comment>
<dbReference type="RefSeq" id="XP_013773428.1">
    <property type="nucleotide sequence ID" value="XM_013917974.2"/>
</dbReference>
<dbReference type="PANTHER" id="PTHR13234">
    <property type="entry name" value="GAMMA-INTERFERON INDUCIBLE LYSOSOMAL THIOL REDUCTASE GILT"/>
    <property type="match status" value="1"/>
</dbReference>
<evidence type="ECO:0000313" key="8">
    <source>
        <dbReference type="RefSeq" id="XP_013773428.1"/>
    </source>
</evidence>
<keyword evidence="4 6" id="KW-0732">Signal</keyword>
<accession>A0ABM1B2F6</accession>
<dbReference type="GeneID" id="106458458"/>
<evidence type="ECO:0000256" key="1">
    <source>
        <dbReference type="ARBA" id="ARBA00004613"/>
    </source>
</evidence>